<evidence type="ECO:0000313" key="3">
    <source>
        <dbReference type="Proteomes" id="UP000294299"/>
    </source>
</evidence>
<dbReference type="OrthoDB" id="8505at2157"/>
<name>A0A484IBT7_9ARCH</name>
<dbReference type="Pfam" id="PF02641">
    <property type="entry name" value="DUF190"/>
    <property type="match status" value="1"/>
</dbReference>
<keyword evidence="3" id="KW-1185">Reference proteome</keyword>
<reference evidence="2 3" key="1">
    <citation type="submission" date="2019-02" db="EMBL/GenBank/DDBJ databases">
        <authorList>
            <person name="Lehtovirta-Morley E L."/>
        </authorList>
    </citation>
    <scope>NUCLEOTIDE SEQUENCE [LARGE SCALE GENOMIC DNA]</scope>
    <source>
        <strain evidence="2">NFRAN1</strain>
    </source>
</reference>
<dbReference type="InterPro" id="IPR011322">
    <property type="entry name" value="N-reg_PII-like_a/b"/>
</dbReference>
<dbReference type="PANTHER" id="PTHR35983">
    <property type="entry name" value="UPF0166 PROTEIN TM_0021"/>
    <property type="match status" value="1"/>
</dbReference>
<gene>
    <name evidence="2" type="ORF">NFRAN_2453</name>
</gene>
<dbReference type="Proteomes" id="UP000294299">
    <property type="component" value="Chromosome NFRAN"/>
</dbReference>
<sequence length="104" mass="11877">MTLKQMICLNIRIKKNDDMNGKRLEKTIIDFLMKSKVLGAIVWLGVDGFGRRGKSTVHLEGLMINQPMMIETIDEEEKIRPLLVPLKQMIGDNGFITIHKVEVV</sequence>
<dbReference type="InterPro" id="IPR003793">
    <property type="entry name" value="UPF0166"/>
</dbReference>
<dbReference type="InterPro" id="IPR015867">
    <property type="entry name" value="N-reg_PII/ATP_PRibTrfase_C"/>
</dbReference>
<dbReference type="PANTHER" id="PTHR35983:SF1">
    <property type="entry name" value="UPF0166 PROTEIN TM_0021"/>
    <property type="match status" value="1"/>
</dbReference>
<protein>
    <submittedName>
        <fullName evidence="2">Uncharacterized protein</fullName>
    </submittedName>
</protein>
<evidence type="ECO:0000256" key="1">
    <source>
        <dbReference type="ARBA" id="ARBA00010554"/>
    </source>
</evidence>
<dbReference type="SUPFAM" id="SSF54913">
    <property type="entry name" value="GlnB-like"/>
    <property type="match status" value="1"/>
</dbReference>
<dbReference type="EMBL" id="LR216287">
    <property type="protein sequence ID" value="VFJ14775.1"/>
    <property type="molecule type" value="Genomic_DNA"/>
</dbReference>
<dbReference type="RefSeq" id="WP_134484889.1">
    <property type="nucleotide sequence ID" value="NZ_LR216287.1"/>
</dbReference>
<organism evidence="2 3">
    <name type="scientific">Candidatus Nitrosocosmicus franklandianus</name>
    <dbReference type="NCBI Taxonomy" id="1798806"/>
    <lineage>
        <taxon>Archaea</taxon>
        <taxon>Nitrososphaerota</taxon>
        <taxon>Nitrososphaeria</taxon>
        <taxon>Nitrososphaerales</taxon>
        <taxon>Nitrososphaeraceae</taxon>
        <taxon>Candidatus Nitrosocosmicus</taxon>
    </lineage>
</organism>
<evidence type="ECO:0000313" key="2">
    <source>
        <dbReference type="EMBL" id="VFJ14775.1"/>
    </source>
</evidence>
<proteinExistence type="inferred from homology"/>
<dbReference type="GeneID" id="39421649"/>
<dbReference type="KEGG" id="nfn:NFRAN_2453"/>
<comment type="similarity">
    <text evidence="1">Belongs to the UPF0166 family.</text>
</comment>
<dbReference type="Gene3D" id="3.30.70.120">
    <property type="match status" value="1"/>
</dbReference>
<accession>A0A484IBT7</accession>
<dbReference type="AlphaFoldDB" id="A0A484IBT7"/>